<dbReference type="InterPro" id="IPR037518">
    <property type="entry name" value="MPN"/>
</dbReference>
<dbReference type="RefSeq" id="WP_063872663.1">
    <property type="nucleotide sequence ID" value="NZ_CAWMRI010000124.1"/>
</dbReference>
<accession>A0A161VRY5</accession>
<keyword evidence="1" id="KW-0378">Hydrolase</keyword>
<evidence type="ECO:0000259" key="2">
    <source>
        <dbReference type="PROSITE" id="PS50249"/>
    </source>
</evidence>
<name>A0A161VRY5_NODSP</name>
<dbReference type="InterPro" id="IPR000555">
    <property type="entry name" value="JAMM/MPN+_dom"/>
</dbReference>
<evidence type="ECO:0000313" key="4">
    <source>
        <dbReference type="Proteomes" id="UP000076555"/>
    </source>
</evidence>
<keyword evidence="1" id="KW-0645">Protease</keyword>
<proteinExistence type="predicted"/>
<protein>
    <recommendedName>
        <fullName evidence="2">MPN domain-containing protein</fullName>
    </recommendedName>
</protein>
<dbReference type="GO" id="GO:0008237">
    <property type="term" value="F:metallopeptidase activity"/>
    <property type="evidence" value="ECO:0007669"/>
    <property type="project" value="UniProtKB-KW"/>
</dbReference>
<evidence type="ECO:0000256" key="1">
    <source>
        <dbReference type="ARBA" id="ARBA00023049"/>
    </source>
</evidence>
<keyword evidence="1" id="KW-0482">Metalloprotease</keyword>
<dbReference type="AlphaFoldDB" id="A0A161VRY5"/>
<dbReference type="EMBL" id="LWAJ01000124">
    <property type="protein sequence ID" value="KZL49925.1"/>
    <property type="molecule type" value="Genomic_DNA"/>
</dbReference>
<dbReference type="PANTHER" id="PTHR10410">
    <property type="entry name" value="EUKARYOTIC TRANSLATION INITIATION FACTOR 3 -RELATED"/>
    <property type="match status" value="1"/>
</dbReference>
<dbReference type="SUPFAM" id="SSF102712">
    <property type="entry name" value="JAB1/MPN domain"/>
    <property type="match status" value="1"/>
</dbReference>
<reference evidence="3 4" key="1">
    <citation type="submission" date="2016-04" db="EMBL/GenBank/DDBJ databases">
        <title>Draft Genome Assembly of the Bloom-forming Cyanobacterium Nodularia spumigena Strain CENA596 in Shrimp Production Ponds.</title>
        <authorList>
            <person name="Popin R.V."/>
            <person name="Rigonato J."/>
            <person name="Abreu V.A."/>
            <person name="Andreote A.P."/>
            <person name="Silveira S.B."/>
            <person name="Odebrecht C."/>
            <person name="Fiore M.F."/>
        </authorList>
    </citation>
    <scope>NUCLEOTIDE SEQUENCE [LARGE SCALE GENOMIC DNA]</scope>
    <source>
        <strain evidence="3 4">CENA596</strain>
    </source>
</reference>
<dbReference type="InterPro" id="IPR050242">
    <property type="entry name" value="JAMM_MPN+_peptidase_M67A"/>
</dbReference>
<dbReference type="OrthoDB" id="3292458at2"/>
<feature type="domain" description="MPN" evidence="2">
    <location>
        <begin position="84"/>
        <end position="209"/>
    </location>
</feature>
<dbReference type="Gene3D" id="3.40.140.10">
    <property type="entry name" value="Cytidine Deaminase, domain 2"/>
    <property type="match status" value="1"/>
</dbReference>
<dbReference type="PROSITE" id="PS50249">
    <property type="entry name" value="MPN"/>
    <property type="match status" value="1"/>
</dbReference>
<evidence type="ECO:0000313" key="3">
    <source>
        <dbReference type="EMBL" id="KZL49925.1"/>
    </source>
</evidence>
<sequence length="209" mass="23747">MIYKITKKLCQIFSYPIFWREFHHPESATAIKVNQTIDDENEISSPPIAQIEWVECDDVYKPLAKPIQQFLTERRIDAGKLSQVYILETAHTDLVEHLRKDTRVEHGGILFGNAYTDDEYGVYVEITAAVAAPATMGTGAYLEFTAESWLGIMDYAKAAHPSANIVGWYHSHPNIGVFMSGTDMRTQRAFFYHPWCLSIVCDPVRNEIG</sequence>
<gene>
    <name evidence="3" type="ORF">A2T98_10095</name>
</gene>
<comment type="caution">
    <text evidence="3">The sequence shown here is derived from an EMBL/GenBank/DDBJ whole genome shotgun (WGS) entry which is preliminary data.</text>
</comment>
<dbReference type="Proteomes" id="UP000076555">
    <property type="component" value="Unassembled WGS sequence"/>
</dbReference>
<organism evidence="3 4">
    <name type="scientific">Nodularia spumigena CENA596</name>
    <dbReference type="NCBI Taxonomy" id="1819295"/>
    <lineage>
        <taxon>Bacteria</taxon>
        <taxon>Bacillati</taxon>
        <taxon>Cyanobacteriota</taxon>
        <taxon>Cyanophyceae</taxon>
        <taxon>Nostocales</taxon>
        <taxon>Nodulariaceae</taxon>
        <taxon>Nodularia</taxon>
    </lineage>
</organism>
<dbReference type="Pfam" id="PF01398">
    <property type="entry name" value="JAB"/>
    <property type="match status" value="1"/>
</dbReference>